<feature type="domain" description="EF-hand" evidence="2">
    <location>
        <begin position="8"/>
        <end position="43"/>
    </location>
</feature>
<dbReference type="EMBL" id="AZBU02000003">
    <property type="protein sequence ID" value="TKR88280.1"/>
    <property type="molecule type" value="Genomic_DNA"/>
</dbReference>
<accession>A0A4U5NXZ9</accession>
<evidence type="ECO:0000313" key="3">
    <source>
        <dbReference type="EMBL" id="TKR88280.1"/>
    </source>
</evidence>
<dbReference type="SUPFAM" id="SSF47473">
    <property type="entry name" value="EF-hand"/>
    <property type="match status" value="1"/>
</dbReference>
<name>A0A4U5NXZ9_STECR</name>
<evidence type="ECO:0000313" key="4">
    <source>
        <dbReference type="Proteomes" id="UP000298663"/>
    </source>
</evidence>
<feature type="domain" description="EF-hand" evidence="2">
    <location>
        <begin position="112"/>
        <end position="145"/>
    </location>
</feature>
<evidence type="ECO:0000256" key="1">
    <source>
        <dbReference type="ARBA" id="ARBA00022737"/>
    </source>
</evidence>
<dbReference type="InterPro" id="IPR011992">
    <property type="entry name" value="EF-hand-dom_pair"/>
</dbReference>
<dbReference type="OrthoDB" id="435273at2759"/>
<dbReference type="Proteomes" id="UP000298663">
    <property type="component" value="Unassembled WGS sequence"/>
</dbReference>
<evidence type="ECO:0000259" key="2">
    <source>
        <dbReference type="PROSITE" id="PS50222"/>
    </source>
</evidence>
<dbReference type="STRING" id="34508.A0A4U5NXZ9"/>
<reference evidence="3 4" key="2">
    <citation type="journal article" date="2019" name="G3 (Bethesda)">
        <title>Hybrid Assembly of the Genome of the Entomopathogenic Nematode Steinernema carpocapsae Identifies the X-Chromosome.</title>
        <authorList>
            <person name="Serra L."/>
            <person name="Macchietto M."/>
            <person name="Macias-Munoz A."/>
            <person name="McGill C.J."/>
            <person name="Rodriguez I.M."/>
            <person name="Rodriguez B."/>
            <person name="Murad R."/>
            <person name="Mortazavi A."/>
        </authorList>
    </citation>
    <scope>NUCLEOTIDE SEQUENCE [LARGE SCALE GENOMIC DNA]</scope>
    <source>
        <strain evidence="3 4">ALL</strain>
    </source>
</reference>
<dbReference type="SMART" id="SM00054">
    <property type="entry name" value="EFh"/>
    <property type="match status" value="3"/>
</dbReference>
<dbReference type="Pfam" id="PF13405">
    <property type="entry name" value="EF-hand_6"/>
    <property type="match status" value="1"/>
</dbReference>
<dbReference type="GO" id="GO:0016460">
    <property type="term" value="C:myosin II complex"/>
    <property type="evidence" value="ECO:0007669"/>
    <property type="project" value="TreeGrafter"/>
</dbReference>
<dbReference type="CDD" id="cd00051">
    <property type="entry name" value="EFh"/>
    <property type="match status" value="1"/>
</dbReference>
<keyword evidence="4" id="KW-1185">Reference proteome</keyword>
<protein>
    <recommendedName>
        <fullName evidence="2">EF-hand domain-containing protein</fullName>
    </recommendedName>
</protein>
<dbReference type="PANTHER" id="PTHR23048">
    <property type="entry name" value="MYOSIN LIGHT CHAIN 1, 3"/>
    <property type="match status" value="1"/>
</dbReference>
<dbReference type="InterPro" id="IPR002048">
    <property type="entry name" value="EF_hand_dom"/>
</dbReference>
<proteinExistence type="predicted"/>
<comment type="caution">
    <text evidence="3">The sequence shown here is derived from an EMBL/GenBank/DDBJ whole genome shotgun (WGS) entry which is preliminary data.</text>
</comment>
<dbReference type="InterPro" id="IPR050230">
    <property type="entry name" value="CALM/Myosin/TropC-like"/>
</dbReference>
<keyword evidence="1" id="KW-0677">Repeat</keyword>
<feature type="domain" description="EF-hand" evidence="2">
    <location>
        <begin position="76"/>
        <end position="111"/>
    </location>
</feature>
<sequence length="145" mass="16675">MEYQFTEKQKKKYQDAFDEFDKDNDGFITETQLGLLLRQFGQNPTEGKLIESTGGRKKINFNIFLGLMKPIMKEIDSPDFIRPVFAKFDPKHTGFVSEAQFRSAMTTLGKKLTHEEVDEMIKIAGKREDGLVNYSELVKMMAPNP</sequence>
<gene>
    <name evidence="3" type="ORF">L596_012546</name>
</gene>
<dbReference type="PROSITE" id="PS50222">
    <property type="entry name" value="EF_HAND_2"/>
    <property type="match status" value="3"/>
</dbReference>
<dbReference type="AlphaFoldDB" id="A0A4U5NXZ9"/>
<dbReference type="FunFam" id="1.10.238.10:FF:000003">
    <property type="entry name" value="Calmodulin A"/>
    <property type="match status" value="1"/>
</dbReference>
<dbReference type="Gene3D" id="1.10.238.10">
    <property type="entry name" value="EF-hand"/>
    <property type="match status" value="1"/>
</dbReference>
<organism evidence="3 4">
    <name type="scientific">Steinernema carpocapsae</name>
    <name type="common">Entomopathogenic nematode</name>
    <dbReference type="NCBI Taxonomy" id="34508"/>
    <lineage>
        <taxon>Eukaryota</taxon>
        <taxon>Metazoa</taxon>
        <taxon>Ecdysozoa</taxon>
        <taxon>Nematoda</taxon>
        <taxon>Chromadorea</taxon>
        <taxon>Rhabditida</taxon>
        <taxon>Tylenchina</taxon>
        <taxon>Panagrolaimomorpha</taxon>
        <taxon>Strongyloidoidea</taxon>
        <taxon>Steinernematidae</taxon>
        <taxon>Steinernema</taxon>
    </lineage>
</organism>
<dbReference type="PANTHER" id="PTHR23048:SF0">
    <property type="entry name" value="CALMODULIN LIKE 3"/>
    <property type="match status" value="1"/>
</dbReference>
<dbReference type="GO" id="GO:0005509">
    <property type="term" value="F:calcium ion binding"/>
    <property type="evidence" value="ECO:0007669"/>
    <property type="project" value="InterPro"/>
</dbReference>
<dbReference type="Pfam" id="PF13499">
    <property type="entry name" value="EF-hand_7"/>
    <property type="match status" value="1"/>
</dbReference>
<reference evidence="3 4" key="1">
    <citation type="journal article" date="2015" name="Genome Biol.">
        <title>Comparative genomics of Steinernema reveals deeply conserved gene regulatory networks.</title>
        <authorList>
            <person name="Dillman A.R."/>
            <person name="Macchietto M."/>
            <person name="Porter C.F."/>
            <person name="Rogers A."/>
            <person name="Williams B."/>
            <person name="Antoshechkin I."/>
            <person name="Lee M.M."/>
            <person name="Goodwin Z."/>
            <person name="Lu X."/>
            <person name="Lewis E.E."/>
            <person name="Goodrich-Blair H."/>
            <person name="Stock S.P."/>
            <person name="Adams B.J."/>
            <person name="Sternberg P.W."/>
            <person name="Mortazavi A."/>
        </authorList>
    </citation>
    <scope>NUCLEOTIDE SEQUENCE [LARGE SCALE GENOMIC DNA]</scope>
    <source>
        <strain evidence="3 4">ALL</strain>
    </source>
</reference>